<dbReference type="InterPro" id="IPR032710">
    <property type="entry name" value="NTF2-like_dom_sf"/>
</dbReference>
<dbReference type="Gene3D" id="3.10.450.50">
    <property type="match status" value="1"/>
</dbReference>
<dbReference type="EMBL" id="JAPEVB010000004">
    <property type="protein sequence ID" value="KAJ4389195.1"/>
    <property type="molecule type" value="Genomic_DNA"/>
</dbReference>
<keyword evidence="4" id="KW-1185">Reference proteome</keyword>
<name>A0A9W9CVV0_9PEZI</name>
<sequence>MSASSEPTEEVMIKVSSDGAEAFVESYYRAVNEGQSIATYYINSSTKYTSRPDADPADIVINGAQIATPAEYEALLEEQRGGPIAHNSNGADRRRGNSKPRVRYEVDSFDAQVINTDFCINVPPNLSDDASKASGRRISMVVTVMGILHLDSDPEPTRKTFNEVFVLWPNWDWEKGTSRNRDKNAKNRFLISSQNYRTL</sequence>
<dbReference type="Proteomes" id="UP001140453">
    <property type="component" value="Unassembled WGS sequence"/>
</dbReference>
<accession>A0A9W9CVV0</accession>
<feature type="region of interest" description="Disordered" evidence="1">
    <location>
        <begin position="81"/>
        <end position="101"/>
    </location>
</feature>
<evidence type="ECO:0000313" key="4">
    <source>
        <dbReference type="Proteomes" id="UP001140453"/>
    </source>
</evidence>
<dbReference type="PROSITE" id="PS50177">
    <property type="entry name" value="NTF2_DOMAIN"/>
    <property type="match status" value="1"/>
</dbReference>
<organism evidence="3 4">
    <name type="scientific">Gnomoniopsis smithogilvyi</name>
    <dbReference type="NCBI Taxonomy" id="1191159"/>
    <lineage>
        <taxon>Eukaryota</taxon>
        <taxon>Fungi</taxon>
        <taxon>Dikarya</taxon>
        <taxon>Ascomycota</taxon>
        <taxon>Pezizomycotina</taxon>
        <taxon>Sordariomycetes</taxon>
        <taxon>Sordariomycetidae</taxon>
        <taxon>Diaporthales</taxon>
        <taxon>Gnomoniaceae</taxon>
        <taxon>Gnomoniopsis</taxon>
    </lineage>
</organism>
<reference evidence="3" key="1">
    <citation type="submission" date="2022-10" db="EMBL/GenBank/DDBJ databases">
        <title>Tapping the CABI collections for fungal endophytes: first genome assemblies for Collariella, Neodidymelliopsis, Ascochyta clinopodiicola, Didymella pomorum, Didymosphaeria variabile, Neocosmospora piperis and Neocucurbitaria cava.</title>
        <authorList>
            <person name="Hill R."/>
        </authorList>
    </citation>
    <scope>NUCLEOTIDE SEQUENCE</scope>
    <source>
        <strain evidence="3">IMI 355082</strain>
    </source>
</reference>
<evidence type="ECO:0000313" key="3">
    <source>
        <dbReference type="EMBL" id="KAJ4389195.1"/>
    </source>
</evidence>
<dbReference type="SUPFAM" id="SSF54427">
    <property type="entry name" value="NTF2-like"/>
    <property type="match status" value="1"/>
</dbReference>
<dbReference type="AlphaFoldDB" id="A0A9W9CVV0"/>
<protein>
    <recommendedName>
        <fullName evidence="2">NTF2 domain-containing protein</fullName>
    </recommendedName>
</protein>
<comment type="caution">
    <text evidence="3">The sequence shown here is derived from an EMBL/GenBank/DDBJ whole genome shotgun (WGS) entry which is preliminary data.</text>
</comment>
<evidence type="ECO:0000256" key="1">
    <source>
        <dbReference type="SAM" id="MobiDB-lite"/>
    </source>
</evidence>
<evidence type="ECO:0000259" key="2">
    <source>
        <dbReference type="PROSITE" id="PS50177"/>
    </source>
</evidence>
<proteinExistence type="predicted"/>
<gene>
    <name evidence="3" type="ORF">N0V93_006658</name>
</gene>
<feature type="domain" description="NTF2" evidence="2">
    <location>
        <begin position="19"/>
        <end position="198"/>
    </location>
</feature>
<dbReference type="OrthoDB" id="25408at2759"/>
<dbReference type="InterPro" id="IPR018222">
    <property type="entry name" value="Nuclear_transport_factor_2_euk"/>
</dbReference>